<keyword evidence="1" id="KW-1133">Transmembrane helix</keyword>
<evidence type="ECO:0000256" key="1">
    <source>
        <dbReference type="SAM" id="Phobius"/>
    </source>
</evidence>
<dbReference type="eggNOG" id="ENOG50314HE">
    <property type="taxonomic scope" value="Bacteria"/>
</dbReference>
<dbReference type="EMBL" id="CP002026">
    <property type="protein sequence ID" value="ADH91618.1"/>
    <property type="molecule type" value="Genomic_DNA"/>
</dbReference>
<dbReference type="STRING" id="639283.Snov_4359"/>
<keyword evidence="3" id="KW-1185">Reference proteome</keyword>
<evidence type="ECO:0000313" key="2">
    <source>
        <dbReference type="EMBL" id="ADH91618.1"/>
    </source>
</evidence>
<gene>
    <name evidence="2" type="ordered locus">Snov_4359</name>
</gene>
<keyword evidence="1" id="KW-0472">Membrane</keyword>
<sequence length="88" mass="9082">MADIRKMNQGAPSSADALVANETIADRARAAADTAKETLGQAGERAVETYTAGNAAVASRVDVIPAMVMSALAGVLVGYCLGSDRRNW</sequence>
<dbReference type="Proteomes" id="UP000006633">
    <property type="component" value="Chromosome"/>
</dbReference>
<dbReference type="RefSeq" id="WP_013169116.1">
    <property type="nucleotide sequence ID" value="NC_014217.1"/>
</dbReference>
<evidence type="ECO:0008006" key="4">
    <source>
        <dbReference type="Google" id="ProtNLM"/>
    </source>
</evidence>
<feature type="transmembrane region" description="Helical" evidence="1">
    <location>
        <begin position="63"/>
        <end position="82"/>
    </location>
</feature>
<dbReference type="KEGG" id="sno:Snov_4359"/>
<dbReference type="AlphaFoldDB" id="D7A2T8"/>
<proteinExistence type="predicted"/>
<evidence type="ECO:0000313" key="3">
    <source>
        <dbReference type="Proteomes" id="UP000006633"/>
    </source>
</evidence>
<reference evidence="2 3" key="1">
    <citation type="journal article" date="2012" name="Stand. Genomic Sci.">
        <title>Complete genome sequence of the facultatively chemolithoautotrophic and methylotrophic alpha Proteobacterium Starkeya novella type strain (ATCC 8093(T)).</title>
        <authorList>
            <person name="Kappler U."/>
            <person name="Davenport K."/>
            <person name="Beatson S."/>
            <person name="Lucas S."/>
            <person name="Lapidus A."/>
            <person name="Copeland A."/>
            <person name="Berry K.W."/>
            <person name="Glavina Del Rio T."/>
            <person name="Hammon N."/>
            <person name="Dalin E."/>
            <person name="Tice H."/>
            <person name="Pitluck S."/>
            <person name="Richardson P."/>
            <person name="Bruce D."/>
            <person name="Goodwin L.A."/>
            <person name="Han C."/>
            <person name="Tapia R."/>
            <person name="Detter J.C."/>
            <person name="Chang Y.J."/>
            <person name="Jeffries C.D."/>
            <person name="Land M."/>
            <person name="Hauser L."/>
            <person name="Kyrpides N.C."/>
            <person name="Goker M."/>
            <person name="Ivanova N."/>
            <person name="Klenk H.P."/>
            <person name="Woyke T."/>
        </authorList>
    </citation>
    <scope>NUCLEOTIDE SEQUENCE [LARGE SCALE GENOMIC DNA]</scope>
    <source>
        <strain evidence="3">ATCC 8093 / DSM 506 / JCM 20403 / CCM 1077 / IAM 12100 / NBRC 12443 / NCIMB 10456</strain>
    </source>
</reference>
<dbReference type="HOGENOM" id="CLU_2467513_0_0_5"/>
<keyword evidence="1" id="KW-0812">Transmembrane</keyword>
<protein>
    <recommendedName>
        <fullName evidence="4">DUF883 domain-containing protein</fullName>
    </recommendedName>
</protein>
<name>D7A2T8_ANCN5</name>
<organism evidence="2 3">
    <name type="scientific">Ancylobacter novellus (strain ATCC 8093 / DSM 506 / JCM 20403 / CCM 1077 / IAM 12100 / NBRC 12443 / NCIMB 10456)</name>
    <name type="common">Starkeya novella</name>
    <dbReference type="NCBI Taxonomy" id="639283"/>
    <lineage>
        <taxon>Bacteria</taxon>
        <taxon>Pseudomonadati</taxon>
        <taxon>Pseudomonadota</taxon>
        <taxon>Alphaproteobacteria</taxon>
        <taxon>Hyphomicrobiales</taxon>
        <taxon>Xanthobacteraceae</taxon>
        <taxon>Ancylobacter</taxon>
    </lineage>
</organism>
<accession>D7A2T8</accession>